<dbReference type="PANTHER" id="PTHR41260:SF1">
    <property type="entry name" value="PROTEIN ECSC"/>
    <property type="match status" value="1"/>
</dbReference>
<evidence type="ECO:0000313" key="2">
    <source>
        <dbReference type="EMBL" id="SIQ03030.1"/>
    </source>
</evidence>
<dbReference type="Pfam" id="PF12787">
    <property type="entry name" value="EcsC"/>
    <property type="match status" value="1"/>
</dbReference>
<accession>A0A8G2CH84</accession>
<proteinExistence type="predicted"/>
<keyword evidence="1" id="KW-1133">Transmembrane helix</keyword>
<dbReference type="PANTHER" id="PTHR41260">
    <property type="entry name" value="PROTEIN ECSC"/>
    <property type="match status" value="1"/>
</dbReference>
<sequence>MATMIGNNACAGFTEADRVLIDQAASRFVASRGLFTRTLNRIGRTAGSAVERAINWIAPNGRRAVEEYASEAMWSLLSASRFGLAGKHVGKAPEQIYRNAVAASGALSGLSGGVLGLADIPFTMTMMFRAIAEIARSHGEDLDSFETKRACLEVFGFGTIRDENEDIEASYWAVRGALTHAPLSIFLRTVAARFSVVMSDQILASMVPVVGAVAGAGVNYLFMGYFQTMAQVHFTLRALERKYGDADAVRACFDRYVEDYRQRKHLFRNAA</sequence>
<comment type="caution">
    <text evidence="2">The sequence shown here is derived from an EMBL/GenBank/DDBJ whole genome shotgun (WGS) entry which is preliminary data.</text>
</comment>
<evidence type="ECO:0000313" key="3">
    <source>
        <dbReference type="Proteomes" id="UP000186308"/>
    </source>
</evidence>
<dbReference type="EMBL" id="FTNE01000001">
    <property type="protein sequence ID" value="SIQ03030.1"/>
    <property type="molecule type" value="Genomic_DNA"/>
</dbReference>
<organism evidence="2 3">
    <name type="scientific">Acidiphilium rubrum</name>
    <dbReference type="NCBI Taxonomy" id="526"/>
    <lineage>
        <taxon>Bacteria</taxon>
        <taxon>Pseudomonadati</taxon>
        <taxon>Pseudomonadota</taxon>
        <taxon>Alphaproteobacteria</taxon>
        <taxon>Acetobacterales</taxon>
        <taxon>Acidocellaceae</taxon>
        <taxon>Acidiphilium</taxon>
    </lineage>
</organism>
<keyword evidence="1" id="KW-0812">Transmembrane</keyword>
<keyword evidence="1" id="KW-0472">Membrane</keyword>
<name>A0A8G2CH84_ACIRU</name>
<dbReference type="Proteomes" id="UP000186308">
    <property type="component" value="Unassembled WGS sequence"/>
</dbReference>
<gene>
    <name evidence="2" type="ORF">SAMN05421828_1016</name>
</gene>
<dbReference type="AlphaFoldDB" id="A0A8G2CH84"/>
<feature type="transmembrane region" description="Helical" evidence="1">
    <location>
        <begin position="202"/>
        <end position="222"/>
    </location>
</feature>
<dbReference type="InterPro" id="IPR024787">
    <property type="entry name" value="EcsC"/>
</dbReference>
<dbReference type="RefSeq" id="WP_029311714.1">
    <property type="nucleotide sequence ID" value="NZ_FTNE01000001.1"/>
</dbReference>
<protein>
    <submittedName>
        <fullName evidence="2">EcsC protein family protein</fullName>
    </submittedName>
</protein>
<evidence type="ECO:0000256" key="1">
    <source>
        <dbReference type="SAM" id="Phobius"/>
    </source>
</evidence>
<keyword evidence="3" id="KW-1185">Reference proteome</keyword>
<dbReference type="OrthoDB" id="1238772at2"/>
<reference evidence="2 3" key="1">
    <citation type="submission" date="2017-01" db="EMBL/GenBank/DDBJ databases">
        <authorList>
            <person name="Varghese N."/>
            <person name="Submissions S."/>
        </authorList>
    </citation>
    <scope>NUCLEOTIDE SEQUENCE [LARGE SCALE GENOMIC DNA]</scope>
    <source>
        <strain evidence="2 3">ATCC 35905</strain>
    </source>
</reference>